<organism evidence="2 3">
    <name type="scientific">Legionella septentrionalis</name>
    <dbReference type="NCBI Taxonomy" id="2498109"/>
    <lineage>
        <taxon>Bacteria</taxon>
        <taxon>Pseudomonadati</taxon>
        <taxon>Pseudomonadota</taxon>
        <taxon>Gammaproteobacteria</taxon>
        <taxon>Legionellales</taxon>
        <taxon>Legionellaceae</taxon>
        <taxon>Legionella</taxon>
    </lineage>
</organism>
<reference evidence="2 3" key="1">
    <citation type="submission" date="2018-12" db="EMBL/GenBank/DDBJ databases">
        <title>Legionella sp,whole genome shotgun sequence.</title>
        <authorList>
            <person name="Wu H."/>
        </authorList>
    </citation>
    <scope>NUCLEOTIDE SEQUENCE [LARGE SCALE GENOMIC DNA]</scope>
    <source>
        <strain evidence="3">km714</strain>
    </source>
</reference>
<accession>A0A3S0XTB0</accession>
<dbReference type="Pfam" id="PF00583">
    <property type="entry name" value="Acetyltransf_1"/>
    <property type="match status" value="1"/>
</dbReference>
<name>A0A3S0XTB0_9GAMM</name>
<dbReference type="SUPFAM" id="SSF55729">
    <property type="entry name" value="Acyl-CoA N-acyltransferases (Nat)"/>
    <property type="match status" value="2"/>
</dbReference>
<dbReference type="Proteomes" id="UP000288012">
    <property type="component" value="Unassembled WGS sequence"/>
</dbReference>
<sequence>MSIKKIQNRLQIQPAEIKDYLTIQNMAGFYIYDLSRECGWACSDDGLYESFDFKAYLTEPTRKAFLVRAADELAGFILLNQQGFYPETTWNMGEFFILAKFQGKGIGSLAAAQIWQMHQGAWEISVLPENQRALSFWRKTISNFTGGSYYEELKHVDYDPSQPKRIIFCFNTNAHQEQNVLCKLNDCKIQLIDKIAAATEKRMMKDLVAYETSHGIDVNYQRFAITISNEDDIIFGVLHAYTAFAEIYVDDIWIDSAYRHQGYGRQLLVALENHFKGQGFNNINLVTSAFQAPEFYKKCGFQAEFTRINKKNPKLSKIFFVKFFNEKEETQGIVK</sequence>
<dbReference type="EMBL" id="RZGR01000013">
    <property type="protein sequence ID" value="RUQ88357.1"/>
    <property type="molecule type" value="Genomic_DNA"/>
</dbReference>
<dbReference type="Gene3D" id="3.40.630.30">
    <property type="match status" value="2"/>
</dbReference>
<keyword evidence="3" id="KW-1185">Reference proteome</keyword>
<evidence type="ECO:0000313" key="2">
    <source>
        <dbReference type="EMBL" id="RUQ88357.1"/>
    </source>
</evidence>
<dbReference type="InterPro" id="IPR000182">
    <property type="entry name" value="GNAT_dom"/>
</dbReference>
<proteinExistence type="predicted"/>
<protein>
    <submittedName>
        <fullName evidence="2">GNAT family N-acetyltransferase</fullName>
    </submittedName>
</protein>
<evidence type="ECO:0000259" key="1">
    <source>
        <dbReference type="PROSITE" id="PS51186"/>
    </source>
</evidence>
<keyword evidence="2" id="KW-0808">Transferase</keyword>
<comment type="caution">
    <text evidence="2">The sequence shown here is derived from an EMBL/GenBank/DDBJ whole genome shotgun (WGS) entry which is preliminary data.</text>
</comment>
<dbReference type="PROSITE" id="PS51186">
    <property type="entry name" value="GNAT"/>
    <property type="match status" value="2"/>
</dbReference>
<dbReference type="GO" id="GO:0016747">
    <property type="term" value="F:acyltransferase activity, transferring groups other than amino-acyl groups"/>
    <property type="evidence" value="ECO:0007669"/>
    <property type="project" value="InterPro"/>
</dbReference>
<dbReference type="RefSeq" id="WP_127111242.1">
    <property type="nucleotide sequence ID" value="NZ_RZGR01000013.1"/>
</dbReference>
<feature type="domain" description="N-acetyltransferase" evidence="1">
    <location>
        <begin position="179"/>
        <end position="325"/>
    </location>
</feature>
<dbReference type="AlphaFoldDB" id="A0A3S0XTB0"/>
<dbReference type="InterPro" id="IPR016181">
    <property type="entry name" value="Acyl_CoA_acyltransferase"/>
</dbReference>
<dbReference type="InterPro" id="IPR050276">
    <property type="entry name" value="MshD_Acetyltransferase"/>
</dbReference>
<gene>
    <name evidence="2" type="ORF">EKM59_05670</name>
</gene>
<dbReference type="Pfam" id="PF13508">
    <property type="entry name" value="Acetyltransf_7"/>
    <property type="match status" value="1"/>
</dbReference>
<dbReference type="PANTHER" id="PTHR43617">
    <property type="entry name" value="L-AMINO ACID N-ACETYLTRANSFERASE"/>
    <property type="match status" value="1"/>
</dbReference>
<feature type="domain" description="N-acetyltransferase" evidence="1">
    <location>
        <begin position="21"/>
        <end position="165"/>
    </location>
</feature>
<evidence type="ECO:0000313" key="3">
    <source>
        <dbReference type="Proteomes" id="UP000288012"/>
    </source>
</evidence>
<dbReference type="CDD" id="cd04301">
    <property type="entry name" value="NAT_SF"/>
    <property type="match status" value="2"/>
</dbReference>